<dbReference type="EMBL" id="DVNB01000102">
    <property type="protein sequence ID" value="HIU58136.1"/>
    <property type="molecule type" value="Genomic_DNA"/>
</dbReference>
<dbReference type="GO" id="GO:0005886">
    <property type="term" value="C:plasma membrane"/>
    <property type="evidence" value="ECO:0007669"/>
    <property type="project" value="UniProtKB-SubCell"/>
</dbReference>
<protein>
    <recommendedName>
        <fullName evidence="4">Probable multidrug resistance protein NorM</fullName>
    </recommendedName>
    <alternativeName>
        <fullName evidence="12">Multidrug-efflux transporter</fullName>
    </alternativeName>
</protein>
<evidence type="ECO:0000313" key="15">
    <source>
        <dbReference type="Proteomes" id="UP000824109"/>
    </source>
</evidence>
<dbReference type="GO" id="GO:0015297">
    <property type="term" value="F:antiporter activity"/>
    <property type="evidence" value="ECO:0007669"/>
    <property type="project" value="UniProtKB-KW"/>
</dbReference>
<evidence type="ECO:0000256" key="1">
    <source>
        <dbReference type="ARBA" id="ARBA00003408"/>
    </source>
</evidence>
<keyword evidence="8 13" id="KW-0812">Transmembrane</keyword>
<dbReference type="InterPro" id="IPR048279">
    <property type="entry name" value="MdtK-like"/>
</dbReference>
<evidence type="ECO:0000256" key="7">
    <source>
        <dbReference type="ARBA" id="ARBA00022475"/>
    </source>
</evidence>
<evidence type="ECO:0000256" key="13">
    <source>
        <dbReference type="SAM" id="Phobius"/>
    </source>
</evidence>
<dbReference type="InterPro" id="IPR002528">
    <property type="entry name" value="MATE_fam"/>
</dbReference>
<dbReference type="InterPro" id="IPR050222">
    <property type="entry name" value="MATE_MdtK"/>
</dbReference>
<evidence type="ECO:0000256" key="10">
    <source>
        <dbReference type="ARBA" id="ARBA00023065"/>
    </source>
</evidence>
<evidence type="ECO:0000256" key="2">
    <source>
        <dbReference type="ARBA" id="ARBA00004651"/>
    </source>
</evidence>
<feature type="transmembrane region" description="Helical" evidence="13">
    <location>
        <begin position="20"/>
        <end position="44"/>
    </location>
</feature>
<evidence type="ECO:0000256" key="12">
    <source>
        <dbReference type="ARBA" id="ARBA00031636"/>
    </source>
</evidence>
<evidence type="ECO:0000256" key="8">
    <source>
        <dbReference type="ARBA" id="ARBA00022692"/>
    </source>
</evidence>
<keyword evidence="5" id="KW-0813">Transport</keyword>
<reference evidence="14" key="2">
    <citation type="journal article" date="2021" name="PeerJ">
        <title>Extensive microbial diversity within the chicken gut microbiome revealed by metagenomics and culture.</title>
        <authorList>
            <person name="Gilroy R."/>
            <person name="Ravi A."/>
            <person name="Getino M."/>
            <person name="Pursley I."/>
            <person name="Horton D.L."/>
            <person name="Alikhan N.F."/>
            <person name="Baker D."/>
            <person name="Gharbi K."/>
            <person name="Hall N."/>
            <person name="Watson M."/>
            <person name="Adriaenssens E.M."/>
            <person name="Foster-Nyarko E."/>
            <person name="Jarju S."/>
            <person name="Secka A."/>
            <person name="Antonio M."/>
            <person name="Oren A."/>
            <person name="Chaudhuri R.R."/>
            <person name="La Ragione R."/>
            <person name="Hildebrand F."/>
            <person name="Pallen M.J."/>
        </authorList>
    </citation>
    <scope>NUCLEOTIDE SEQUENCE</scope>
    <source>
        <strain evidence="14">USAMLcec3-3695</strain>
    </source>
</reference>
<organism evidence="14 15">
    <name type="scientific">Candidatus Ornithomonoglobus merdipullorum</name>
    <dbReference type="NCBI Taxonomy" id="2840895"/>
    <lineage>
        <taxon>Bacteria</taxon>
        <taxon>Bacillati</taxon>
        <taxon>Bacillota</taxon>
        <taxon>Clostridia</taxon>
        <taxon>Candidatus Ornithomonoglobus</taxon>
    </lineage>
</organism>
<sequence>MKKTLTVQDSLNGSLPMRQLIMIVIRLSIPAILAQISSIVMQYIDSAMAGSLGAEASASIGLVSTSTWLAGGLCISLATGFSVQTAQLIGAGRHTEAENVFRQSLITAVIFGLIIAAAGIAISPSLPVWLGGGDDIREGATSYFLIYSAALPFVQLRQLTGNMLQCSGDMKTPSVLNAAMCGFDVVFNYFLIFPTRAVTISSLTFTMPGAGMGVAGAALGTALAEAVTAVLMLIAACFRSPSLRLTKNGSWRIRRRCLKTAARIALPVVMERTAMCGAQIASTKIIAPLGTISVAANSLAVTAESFCYMPGYGVGAAATTLVGQSMGADNKKLAKRYAWISVLLGTAMMTVTGALMFIFAPAMFAMLTPVDEIRTLGVSVLRIEAWAEPFFAVSIVAVGALRGAGDTFVPGLMNLLSMWCVRITASALLTPYFGLKGVWIAMCGELCVRGIIFLIRLMRGKWLGRSVIRSVQ</sequence>
<feature type="transmembrane region" description="Helical" evidence="13">
    <location>
        <begin position="439"/>
        <end position="458"/>
    </location>
</feature>
<keyword evidence="6" id="KW-0050">Antiport</keyword>
<feature type="transmembrane region" description="Helical" evidence="13">
    <location>
        <begin position="213"/>
        <end position="238"/>
    </location>
</feature>
<feature type="transmembrane region" description="Helical" evidence="13">
    <location>
        <begin position="56"/>
        <end position="83"/>
    </location>
</feature>
<dbReference type="PANTHER" id="PTHR43298:SF2">
    <property type="entry name" value="FMN_FAD EXPORTER YEEO-RELATED"/>
    <property type="match status" value="1"/>
</dbReference>
<evidence type="ECO:0000256" key="5">
    <source>
        <dbReference type="ARBA" id="ARBA00022448"/>
    </source>
</evidence>
<evidence type="ECO:0000256" key="11">
    <source>
        <dbReference type="ARBA" id="ARBA00023136"/>
    </source>
</evidence>
<keyword evidence="10" id="KW-0406">Ion transport</keyword>
<dbReference type="NCBIfam" id="TIGR00797">
    <property type="entry name" value="matE"/>
    <property type="match status" value="1"/>
</dbReference>
<dbReference type="Proteomes" id="UP000824109">
    <property type="component" value="Unassembled WGS sequence"/>
</dbReference>
<feature type="transmembrane region" description="Helical" evidence="13">
    <location>
        <begin position="104"/>
        <end position="130"/>
    </location>
</feature>
<dbReference type="GO" id="GO:0006811">
    <property type="term" value="P:monoatomic ion transport"/>
    <property type="evidence" value="ECO:0007669"/>
    <property type="project" value="UniProtKB-KW"/>
</dbReference>
<proteinExistence type="inferred from homology"/>
<name>A0A9D1MDA8_9FIRM</name>
<comment type="subcellular location">
    <subcellularLocation>
        <location evidence="2">Cell membrane</location>
        <topology evidence="2">Multi-pass membrane protein</topology>
    </subcellularLocation>
</comment>
<dbReference type="AlphaFoldDB" id="A0A9D1MDA8"/>
<evidence type="ECO:0000313" key="14">
    <source>
        <dbReference type="EMBL" id="HIU58136.1"/>
    </source>
</evidence>
<evidence type="ECO:0000256" key="3">
    <source>
        <dbReference type="ARBA" id="ARBA00010199"/>
    </source>
</evidence>
<comment type="caution">
    <text evidence="14">The sequence shown here is derived from an EMBL/GenBank/DDBJ whole genome shotgun (WGS) entry which is preliminary data.</text>
</comment>
<keyword evidence="11 13" id="KW-0472">Membrane</keyword>
<comment type="function">
    <text evidence="1">Multidrug efflux pump.</text>
</comment>
<accession>A0A9D1MDA8</accession>
<dbReference type="PIRSF" id="PIRSF006603">
    <property type="entry name" value="DinF"/>
    <property type="match status" value="1"/>
</dbReference>
<dbReference type="GO" id="GO:0042910">
    <property type="term" value="F:xenobiotic transmembrane transporter activity"/>
    <property type="evidence" value="ECO:0007669"/>
    <property type="project" value="InterPro"/>
</dbReference>
<feature type="transmembrane region" description="Helical" evidence="13">
    <location>
        <begin position="175"/>
        <end position="193"/>
    </location>
</feature>
<dbReference type="PANTHER" id="PTHR43298">
    <property type="entry name" value="MULTIDRUG RESISTANCE PROTEIN NORM-RELATED"/>
    <property type="match status" value="1"/>
</dbReference>
<evidence type="ECO:0000256" key="6">
    <source>
        <dbReference type="ARBA" id="ARBA00022449"/>
    </source>
</evidence>
<feature type="transmembrane region" description="Helical" evidence="13">
    <location>
        <begin position="136"/>
        <end position="154"/>
    </location>
</feature>
<comment type="similarity">
    <text evidence="3">Belongs to the multi antimicrobial extrusion (MATE) (TC 2.A.66.1) family.</text>
</comment>
<reference evidence="14" key="1">
    <citation type="submission" date="2020-10" db="EMBL/GenBank/DDBJ databases">
        <authorList>
            <person name="Gilroy R."/>
        </authorList>
    </citation>
    <scope>NUCLEOTIDE SEQUENCE</scope>
    <source>
        <strain evidence="14">USAMLcec3-3695</strain>
    </source>
</reference>
<dbReference type="Pfam" id="PF01554">
    <property type="entry name" value="MatE"/>
    <property type="match status" value="2"/>
</dbReference>
<evidence type="ECO:0000256" key="9">
    <source>
        <dbReference type="ARBA" id="ARBA00022989"/>
    </source>
</evidence>
<keyword evidence="7" id="KW-1003">Cell membrane</keyword>
<keyword evidence="9 13" id="KW-1133">Transmembrane helix</keyword>
<evidence type="ECO:0000256" key="4">
    <source>
        <dbReference type="ARBA" id="ARBA00020268"/>
    </source>
</evidence>
<dbReference type="CDD" id="cd13137">
    <property type="entry name" value="MATE_NorM_like"/>
    <property type="match status" value="1"/>
</dbReference>
<gene>
    <name evidence="14" type="ORF">IAA61_10060</name>
</gene>
<feature type="transmembrane region" description="Helical" evidence="13">
    <location>
        <begin position="337"/>
        <end position="366"/>
    </location>
</feature>